<evidence type="ECO:0000313" key="2">
    <source>
        <dbReference type="Proteomes" id="UP001055940"/>
    </source>
</evidence>
<dbReference type="EMBL" id="CP099837">
    <property type="protein sequence ID" value="USY17967.1"/>
    <property type="molecule type" value="Genomic_DNA"/>
</dbReference>
<sequence>MPAMSEAARTLLAALFTRMSLTAPDLSWATNGWHNPPDDVPCSFPSQVEVGKALWGAGDYWTLRWSGFPNPEFVSAALTDPVIGLSGARVNEKGNDIVVSYLGAQLRLLELNRHMLGSTPAVLEALNAKRERLFAPR</sequence>
<accession>A0ABY5D443</accession>
<dbReference type="RefSeq" id="WP_254417457.1">
    <property type="nucleotide sequence ID" value="NZ_BAAAJB010000011.1"/>
</dbReference>
<proteinExistence type="predicted"/>
<protein>
    <submittedName>
        <fullName evidence="1">Uncharacterized protein</fullName>
    </submittedName>
</protein>
<keyword evidence="2" id="KW-1185">Reference proteome</keyword>
<evidence type="ECO:0000313" key="1">
    <source>
        <dbReference type="EMBL" id="USY17967.1"/>
    </source>
</evidence>
<name>A0ABY5D443_9ACTN</name>
<organism evidence="1 2">
    <name type="scientific">Nocardiopsis exhalans</name>
    <dbReference type="NCBI Taxonomy" id="163604"/>
    <lineage>
        <taxon>Bacteria</taxon>
        <taxon>Bacillati</taxon>
        <taxon>Actinomycetota</taxon>
        <taxon>Actinomycetes</taxon>
        <taxon>Streptosporangiales</taxon>
        <taxon>Nocardiopsidaceae</taxon>
        <taxon>Nocardiopsis</taxon>
    </lineage>
</organism>
<dbReference type="Proteomes" id="UP001055940">
    <property type="component" value="Chromosome"/>
</dbReference>
<gene>
    <name evidence="1" type="ORF">NE857_21875</name>
</gene>
<reference evidence="1" key="1">
    <citation type="submission" date="2022-06" db="EMBL/GenBank/DDBJ databases">
        <authorList>
            <person name="Ping M."/>
        </authorList>
    </citation>
    <scope>NUCLEOTIDE SEQUENCE</scope>
    <source>
        <strain evidence="1">JCM11759T</strain>
    </source>
</reference>